<evidence type="ECO:0000313" key="2">
    <source>
        <dbReference type="EMBL" id="MFC5003014.1"/>
    </source>
</evidence>
<feature type="transmembrane region" description="Helical" evidence="1">
    <location>
        <begin position="49"/>
        <end position="69"/>
    </location>
</feature>
<feature type="transmembrane region" description="Helical" evidence="1">
    <location>
        <begin position="158"/>
        <end position="180"/>
    </location>
</feature>
<evidence type="ECO:0000313" key="3">
    <source>
        <dbReference type="Proteomes" id="UP001595912"/>
    </source>
</evidence>
<accession>A0ABV9W4P8</accession>
<keyword evidence="1" id="KW-0812">Transmembrane</keyword>
<reference evidence="3" key="1">
    <citation type="journal article" date="2019" name="Int. J. Syst. Evol. Microbiol.">
        <title>The Global Catalogue of Microorganisms (GCM) 10K type strain sequencing project: providing services to taxonomists for standard genome sequencing and annotation.</title>
        <authorList>
            <consortium name="The Broad Institute Genomics Platform"/>
            <consortium name="The Broad Institute Genome Sequencing Center for Infectious Disease"/>
            <person name="Wu L."/>
            <person name="Ma J."/>
        </authorList>
    </citation>
    <scope>NUCLEOTIDE SEQUENCE [LARGE SCALE GENOMIC DNA]</scope>
    <source>
        <strain evidence="3">CGMCC 4.7152</strain>
    </source>
</reference>
<keyword evidence="1" id="KW-0472">Membrane</keyword>
<organism evidence="2 3">
    <name type="scientific">Dactylosporangium cerinum</name>
    <dbReference type="NCBI Taxonomy" id="1434730"/>
    <lineage>
        <taxon>Bacteria</taxon>
        <taxon>Bacillati</taxon>
        <taxon>Actinomycetota</taxon>
        <taxon>Actinomycetes</taxon>
        <taxon>Micromonosporales</taxon>
        <taxon>Micromonosporaceae</taxon>
        <taxon>Dactylosporangium</taxon>
    </lineage>
</organism>
<keyword evidence="3" id="KW-1185">Reference proteome</keyword>
<feature type="transmembrane region" description="Helical" evidence="1">
    <location>
        <begin position="21"/>
        <end position="43"/>
    </location>
</feature>
<proteinExistence type="predicted"/>
<dbReference type="Proteomes" id="UP001595912">
    <property type="component" value="Unassembled WGS sequence"/>
</dbReference>
<dbReference type="RefSeq" id="WP_380121648.1">
    <property type="nucleotide sequence ID" value="NZ_JBHSIU010000046.1"/>
</dbReference>
<evidence type="ECO:0000256" key="1">
    <source>
        <dbReference type="SAM" id="Phobius"/>
    </source>
</evidence>
<name>A0ABV9W4P8_9ACTN</name>
<dbReference type="EMBL" id="JBHSIU010000046">
    <property type="protein sequence ID" value="MFC5003014.1"/>
    <property type="molecule type" value="Genomic_DNA"/>
</dbReference>
<evidence type="ECO:0008006" key="4">
    <source>
        <dbReference type="Google" id="ProtNLM"/>
    </source>
</evidence>
<protein>
    <recommendedName>
        <fullName evidence="4">Integral membrane protein</fullName>
    </recommendedName>
</protein>
<gene>
    <name evidence="2" type="ORF">ACFPIJ_34940</name>
</gene>
<feature type="transmembrane region" description="Helical" evidence="1">
    <location>
        <begin position="123"/>
        <end position="146"/>
    </location>
</feature>
<sequence>MYEGQQHWLHYRHIELERNQFLGFFFTLLVAIVGFFVAISARAADWPTIAIGLTAMAAVLGLISLLIFASVRKFGAVLDVYDRDIARIRQALFEKAQDERTHLATGKAVMQPVILHRVFDPQFAAEVIIGTFGVVAFGIQLVVAAATLLSDSFSTGQRVLACLLAVASTFGVAVGVAVWLRYGRAGAGGAAG</sequence>
<comment type="caution">
    <text evidence="2">The sequence shown here is derived from an EMBL/GenBank/DDBJ whole genome shotgun (WGS) entry which is preliminary data.</text>
</comment>
<keyword evidence="1" id="KW-1133">Transmembrane helix</keyword>